<accession>A0A0E9VPF6</accession>
<proteinExistence type="predicted"/>
<sequence length="38" mass="4567">MNFLRTTSAFLIAQFKKWVLYTDETPLNLLVQFVLEFE</sequence>
<reference evidence="1" key="1">
    <citation type="submission" date="2014-11" db="EMBL/GenBank/DDBJ databases">
        <authorList>
            <person name="Amaro Gonzalez C."/>
        </authorList>
    </citation>
    <scope>NUCLEOTIDE SEQUENCE</scope>
</reference>
<dbReference type="AlphaFoldDB" id="A0A0E9VPF6"/>
<dbReference type="EMBL" id="GBXM01028666">
    <property type="protein sequence ID" value="JAH79911.1"/>
    <property type="molecule type" value="Transcribed_RNA"/>
</dbReference>
<reference evidence="1" key="2">
    <citation type="journal article" date="2015" name="Fish Shellfish Immunol.">
        <title>Early steps in the European eel (Anguilla anguilla)-Vibrio vulnificus interaction in the gills: Role of the RtxA13 toxin.</title>
        <authorList>
            <person name="Callol A."/>
            <person name="Pajuelo D."/>
            <person name="Ebbesson L."/>
            <person name="Teles M."/>
            <person name="MacKenzie S."/>
            <person name="Amaro C."/>
        </authorList>
    </citation>
    <scope>NUCLEOTIDE SEQUENCE</scope>
</reference>
<name>A0A0E9VPF6_ANGAN</name>
<organism evidence="1">
    <name type="scientific">Anguilla anguilla</name>
    <name type="common">European freshwater eel</name>
    <name type="synonym">Muraena anguilla</name>
    <dbReference type="NCBI Taxonomy" id="7936"/>
    <lineage>
        <taxon>Eukaryota</taxon>
        <taxon>Metazoa</taxon>
        <taxon>Chordata</taxon>
        <taxon>Craniata</taxon>
        <taxon>Vertebrata</taxon>
        <taxon>Euteleostomi</taxon>
        <taxon>Actinopterygii</taxon>
        <taxon>Neopterygii</taxon>
        <taxon>Teleostei</taxon>
        <taxon>Anguilliformes</taxon>
        <taxon>Anguillidae</taxon>
        <taxon>Anguilla</taxon>
    </lineage>
</organism>
<protein>
    <submittedName>
        <fullName evidence="1">Uncharacterized protein</fullName>
    </submittedName>
</protein>
<evidence type="ECO:0000313" key="1">
    <source>
        <dbReference type="EMBL" id="JAH79911.1"/>
    </source>
</evidence>